<dbReference type="RefSeq" id="WP_069572992.1">
    <property type="nucleotide sequence ID" value="NZ_CP017157.1"/>
</dbReference>
<organism evidence="1 2">
    <name type="scientific">Streptomyces lydicus</name>
    <dbReference type="NCBI Taxonomy" id="47763"/>
    <lineage>
        <taxon>Bacteria</taxon>
        <taxon>Bacillati</taxon>
        <taxon>Actinomycetota</taxon>
        <taxon>Actinomycetes</taxon>
        <taxon>Kitasatosporales</taxon>
        <taxon>Streptomycetaceae</taxon>
        <taxon>Streptomyces</taxon>
    </lineage>
</organism>
<evidence type="ECO:0000313" key="2">
    <source>
        <dbReference type="Proteomes" id="UP000094094"/>
    </source>
</evidence>
<accession>A0A1D7VVC5</accession>
<dbReference type="KEGG" id="slc:SL103_34710"/>
<gene>
    <name evidence="1" type="ORF">SL103_34710</name>
</gene>
<sequence length="93" mass="10290">MRGLRLLPWPGPDGQRCYLSADEEEGGYLSRLADDMEEAQLATGEEVLAHAVELLRNPGVTPPGELRFCVRRLSEALRDALRIAESRGGRTAR</sequence>
<dbReference type="EMBL" id="CP017157">
    <property type="protein sequence ID" value="AOP50715.1"/>
    <property type="molecule type" value="Genomic_DNA"/>
</dbReference>
<dbReference type="OrthoDB" id="4320909at2"/>
<proteinExistence type="predicted"/>
<evidence type="ECO:0000313" key="1">
    <source>
        <dbReference type="EMBL" id="AOP50715.1"/>
    </source>
</evidence>
<name>A0A1D7VVC5_9ACTN</name>
<keyword evidence="2" id="KW-1185">Reference proteome</keyword>
<dbReference type="AlphaFoldDB" id="A0A1D7VVC5"/>
<dbReference type="Proteomes" id="UP000094094">
    <property type="component" value="Chromosome"/>
</dbReference>
<protein>
    <submittedName>
        <fullName evidence="1">Uncharacterized protein</fullName>
    </submittedName>
</protein>
<reference evidence="1 2" key="1">
    <citation type="submission" date="2016-09" db="EMBL/GenBank/DDBJ databases">
        <title>Complete genome sequencing of Streptomyces lydicus 103 and metabolic pathways analysis of antibiotic biosynthesis.</title>
        <authorList>
            <person name="Jia N."/>
            <person name="Ding M.-Z."/>
            <person name="Gao F."/>
            <person name="Yuan Y.-J."/>
        </authorList>
    </citation>
    <scope>NUCLEOTIDE SEQUENCE [LARGE SCALE GENOMIC DNA]</scope>
    <source>
        <strain evidence="1 2">103</strain>
    </source>
</reference>